<dbReference type="Pfam" id="PF12706">
    <property type="entry name" value="Lactamase_B_2"/>
    <property type="match status" value="1"/>
</dbReference>
<dbReference type="InterPro" id="IPR001279">
    <property type="entry name" value="Metallo-B-lactamas"/>
</dbReference>
<dbReference type="PANTHER" id="PTHR43546:SF9">
    <property type="entry name" value="L-ASCORBATE-6-PHOSPHATE LACTONASE ULAG-RELATED"/>
    <property type="match status" value="1"/>
</dbReference>
<dbReference type="InterPro" id="IPR050114">
    <property type="entry name" value="UPF0173_UPF0282_UlaG_hydrolase"/>
</dbReference>
<dbReference type="RefSeq" id="WP_302076140.1">
    <property type="nucleotide sequence ID" value="NZ_JAUKWQ010000002.1"/>
</dbReference>
<dbReference type="Gene3D" id="3.60.15.10">
    <property type="entry name" value="Ribonuclease Z/Hydroxyacylglutathione hydrolase-like"/>
    <property type="match status" value="1"/>
</dbReference>
<evidence type="ECO:0000256" key="1">
    <source>
        <dbReference type="ARBA" id="ARBA00022801"/>
    </source>
</evidence>
<evidence type="ECO:0000313" key="3">
    <source>
        <dbReference type="EMBL" id="MDO1581985.1"/>
    </source>
</evidence>
<sequence length="252" mass="27332">MKIRLIRNATLKLDYAGRTILIDPYFAPRHSLPSYTGKSKNPLVELRLPVDEILSGVDLVIISHLHSDHFDSVAKERVPKTLPILCQPGDEEKIRAAGFADVTPLTDDITWNGITITRREGSHGLGPVQEAMGSVMGISVEAVGEPHLYWLGDTVLYPPVLEVIERTQPDVIVSHSCGAYWGKDLIVMDAAETVALCEAAPFATVIATHMEALDHATVSRSDLRAAADDAAIAPSRMIIPADGEEIILTAAR</sequence>
<evidence type="ECO:0000313" key="4">
    <source>
        <dbReference type="Proteomes" id="UP001169006"/>
    </source>
</evidence>
<gene>
    <name evidence="3" type="ORF">Q2T52_07745</name>
</gene>
<protein>
    <submittedName>
        <fullName evidence="3">MBL fold metallo-hydrolase</fullName>
    </submittedName>
</protein>
<dbReference type="EMBL" id="JAUKWQ010000002">
    <property type="protein sequence ID" value="MDO1581985.1"/>
    <property type="molecule type" value="Genomic_DNA"/>
</dbReference>
<dbReference type="Proteomes" id="UP001169006">
    <property type="component" value="Unassembled WGS sequence"/>
</dbReference>
<feature type="domain" description="Metallo-beta-lactamase" evidence="2">
    <location>
        <begin position="18"/>
        <end position="210"/>
    </location>
</feature>
<organism evidence="3 4">
    <name type="scientific">Rhizobium oryzicola</name>
    <dbReference type="NCBI Taxonomy" id="1232668"/>
    <lineage>
        <taxon>Bacteria</taxon>
        <taxon>Pseudomonadati</taxon>
        <taxon>Pseudomonadota</taxon>
        <taxon>Alphaproteobacteria</taxon>
        <taxon>Hyphomicrobiales</taxon>
        <taxon>Rhizobiaceae</taxon>
        <taxon>Rhizobium/Agrobacterium group</taxon>
        <taxon>Rhizobium</taxon>
    </lineage>
</organism>
<reference evidence="3" key="1">
    <citation type="journal article" date="2015" name="Int. J. Syst. Evol. Microbiol.">
        <title>Rhizobium oryzicola sp. nov., potential plant-growth-promoting endophytic bacteria isolated from rice roots.</title>
        <authorList>
            <person name="Zhang X.X."/>
            <person name="Gao J.S."/>
            <person name="Cao Y.H."/>
            <person name="Sheirdil R.A."/>
            <person name="Wang X.C."/>
            <person name="Zhang L."/>
        </authorList>
    </citation>
    <scope>NUCLEOTIDE SEQUENCE</scope>
    <source>
        <strain evidence="3">05753</strain>
    </source>
</reference>
<dbReference type="InterPro" id="IPR036866">
    <property type="entry name" value="RibonucZ/Hydroxyglut_hydro"/>
</dbReference>
<accession>A0ABT8SU82</accession>
<comment type="caution">
    <text evidence="3">The sequence shown here is derived from an EMBL/GenBank/DDBJ whole genome shotgun (WGS) entry which is preliminary data.</text>
</comment>
<reference evidence="3" key="2">
    <citation type="submission" date="2023-07" db="EMBL/GenBank/DDBJ databases">
        <authorList>
            <person name="Sun H."/>
        </authorList>
    </citation>
    <scope>NUCLEOTIDE SEQUENCE</scope>
    <source>
        <strain evidence="3">05753</strain>
    </source>
</reference>
<dbReference type="SUPFAM" id="SSF56281">
    <property type="entry name" value="Metallo-hydrolase/oxidoreductase"/>
    <property type="match status" value="1"/>
</dbReference>
<evidence type="ECO:0000259" key="2">
    <source>
        <dbReference type="Pfam" id="PF12706"/>
    </source>
</evidence>
<keyword evidence="1" id="KW-0378">Hydrolase</keyword>
<dbReference type="PANTHER" id="PTHR43546">
    <property type="entry name" value="UPF0173 METAL-DEPENDENT HYDROLASE MJ1163-RELATED"/>
    <property type="match status" value="1"/>
</dbReference>
<keyword evidence="4" id="KW-1185">Reference proteome</keyword>
<proteinExistence type="predicted"/>
<name>A0ABT8SU82_9HYPH</name>